<dbReference type="AlphaFoldDB" id="A0AAC8Q7K5"/>
<evidence type="ECO:0000256" key="1">
    <source>
        <dbReference type="SAM" id="MobiDB-lite"/>
    </source>
</evidence>
<dbReference type="EMBL" id="CP011509">
    <property type="protein sequence ID" value="AKJ02214.1"/>
    <property type="molecule type" value="Genomic_DNA"/>
</dbReference>
<feature type="region of interest" description="Disordered" evidence="1">
    <location>
        <begin position="1"/>
        <end position="48"/>
    </location>
</feature>
<name>A0AAC8Q7K5_9BACT</name>
<gene>
    <name evidence="2" type="ORF">AA314_03840</name>
</gene>
<protein>
    <submittedName>
        <fullName evidence="2">Uncharacterized protein</fullName>
    </submittedName>
</protein>
<dbReference type="KEGG" id="age:AA314_03840"/>
<organism evidence="2 3">
    <name type="scientific">Archangium gephyra</name>
    <dbReference type="NCBI Taxonomy" id="48"/>
    <lineage>
        <taxon>Bacteria</taxon>
        <taxon>Pseudomonadati</taxon>
        <taxon>Myxococcota</taxon>
        <taxon>Myxococcia</taxon>
        <taxon>Myxococcales</taxon>
        <taxon>Cystobacterineae</taxon>
        <taxon>Archangiaceae</taxon>
        <taxon>Archangium</taxon>
    </lineage>
</organism>
<sequence>MGGGLRRRRGECDEAEGQSETREKGAQHVPSWGEEDCPEPQRYRTCLL</sequence>
<proteinExistence type="predicted"/>
<evidence type="ECO:0000313" key="3">
    <source>
        <dbReference type="Proteomes" id="UP000035579"/>
    </source>
</evidence>
<accession>A0AAC8Q7K5</accession>
<reference evidence="2 3" key="1">
    <citation type="submission" date="2015-05" db="EMBL/GenBank/DDBJ databases">
        <title>Genome assembly of Archangium gephyra DSM 2261.</title>
        <authorList>
            <person name="Sharma G."/>
            <person name="Subramanian S."/>
        </authorList>
    </citation>
    <scope>NUCLEOTIDE SEQUENCE [LARGE SCALE GENOMIC DNA]</scope>
    <source>
        <strain evidence="2 3">DSM 2261</strain>
    </source>
</reference>
<dbReference type="Proteomes" id="UP000035579">
    <property type="component" value="Chromosome"/>
</dbReference>
<evidence type="ECO:0000313" key="2">
    <source>
        <dbReference type="EMBL" id="AKJ02214.1"/>
    </source>
</evidence>